<accession>W4PC18</accession>
<reference evidence="2 3" key="1">
    <citation type="journal article" date="2014" name="Genome Announc.">
        <title>Draft Genome Sequences of Three Strains of Bacteroides pyogenes Isolated from a Cat and Swine.</title>
        <authorList>
            <person name="Sakamoto M."/>
            <person name="Oshima K."/>
            <person name="Suda W."/>
            <person name="Kitamura K."/>
            <person name="Iida T."/>
            <person name="Hattori M."/>
            <person name="Ohkuma M."/>
        </authorList>
    </citation>
    <scope>NUCLEOTIDE SEQUENCE [LARGE SCALE GENOMIC DNA]</scope>
    <source>
        <strain evidence="2 3">JCM 6292</strain>
    </source>
</reference>
<protein>
    <submittedName>
        <fullName evidence="2">Zn-ribbon-containing, possibly RNA-binding protein and truncated derivatives</fullName>
    </submittedName>
</protein>
<dbReference type="Pfam" id="PF22483">
    <property type="entry name" value="Mu-transpos_C_2"/>
    <property type="match status" value="1"/>
</dbReference>
<dbReference type="InterPro" id="IPR054353">
    <property type="entry name" value="IstA-like_C"/>
</dbReference>
<dbReference type="AlphaFoldDB" id="W4PC18"/>
<gene>
    <name evidence="2" type="ORF">JCM6292_3869</name>
</gene>
<proteinExistence type="predicted"/>
<comment type="caution">
    <text evidence="2">The sequence shown here is derived from an EMBL/GenBank/DDBJ whole genome shotgun (WGS) entry which is preliminary data.</text>
</comment>
<organism evidence="2 3">
    <name type="scientific">Bacteroides pyogenes JCM 6292</name>
    <dbReference type="NCBI Taxonomy" id="1235809"/>
    <lineage>
        <taxon>Bacteria</taxon>
        <taxon>Pseudomonadati</taxon>
        <taxon>Bacteroidota</taxon>
        <taxon>Bacteroidia</taxon>
        <taxon>Bacteroidales</taxon>
        <taxon>Bacteroidaceae</taxon>
        <taxon>Bacteroides</taxon>
    </lineage>
</organism>
<evidence type="ECO:0000313" key="3">
    <source>
        <dbReference type="Proteomes" id="UP000018861"/>
    </source>
</evidence>
<evidence type="ECO:0000259" key="1">
    <source>
        <dbReference type="Pfam" id="PF22483"/>
    </source>
</evidence>
<dbReference type="EMBL" id="BAIQ01000103">
    <property type="protein sequence ID" value="GAE17275.1"/>
    <property type="molecule type" value="Genomic_DNA"/>
</dbReference>
<feature type="domain" description="Transposase for insertion sequence element IS21-like C-terminal" evidence="1">
    <location>
        <begin position="31"/>
        <end position="103"/>
    </location>
</feature>
<evidence type="ECO:0000313" key="2">
    <source>
        <dbReference type="EMBL" id="GAE17275.1"/>
    </source>
</evidence>
<sequence length="118" mass="13885">MRKHNQKRMQKNPYTREERFLAIDRPNLNPLPATDFEIVSYTDLKVSSNCCIYLGRDQHYYTVPYRHVSKTAHVAYTRSLVKIYVDGELVATHVRDYSKGKYTIVEEHLASKSIEYRG</sequence>
<dbReference type="Proteomes" id="UP000018861">
    <property type="component" value="Unassembled WGS sequence"/>
</dbReference>
<name>W4PC18_9BACE</name>